<name>A0ABR6WF23_9BACT</name>
<gene>
    <name evidence="2" type="ORF">FH603_5134</name>
</gene>
<sequence>MAHSSFLIHHLLFAGMQELIIVLIFAVALGYLGRRAYRSFSKKEAGCGKGCGCAADSDAIKRPMKQKLQF</sequence>
<evidence type="ECO:0000256" key="1">
    <source>
        <dbReference type="SAM" id="Phobius"/>
    </source>
</evidence>
<comment type="caution">
    <text evidence="2">The sequence shown here is derived from an EMBL/GenBank/DDBJ whole genome shotgun (WGS) entry which is preliminary data.</text>
</comment>
<feature type="transmembrane region" description="Helical" evidence="1">
    <location>
        <begin position="6"/>
        <end position="33"/>
    </location>
</feature>
<evidence type="ECO:0000313" key="2">
    <source>
        <dbReference type="EMBL" id="MBC3794605.1"/>
    </source>
</evidence>
<dbReference type="Pfam" id="PF12669">
    <property type="entry name" value="FeoB_associated"/>
    <property type="match status" value="1"/>
</dbReference>
<dbReference type="EMBL" id="VFIA01000051">
    <property type="protein sequence ID" value="MBC3794605.1"/>
    <property type="molecule type" value="Genomic_DNA"/>
</dbReference>
<proteinExistence type="predicted"/>
<evidence type="ECO:0008006" key="4">
    <source>
        <dbReference type="Google" id="ProtNLM"/>
    </source>
</evidence>
<protein>
    <recommendedName>
        <fullName evidence="4">FeoB-associated Cys-rich membrane protein</fullName>
    </recommendedName>
</protein>
<keyword evidence="3" id="KW-1185">Reference proteome</keyword>
<keyword evidence="1" id="KW-1133">Transmembrane helix</keyword>
<evidence type="ECO:0000313" key="3">
    <source>
        <dbReference type="Proteomes" id="UP000700732"/>
    </source>
</evidence>
<keyword evidence="1" id="KW-0472">Membrane</keyword>
<organism evidence="2 3">
    <name type="scientific">Spirosoma utsteinense</name>
    <dbReference type="NCBI Taxonomy" id="2585773"/>
    <lineage>
        <taxon>Bacteria</taxon>
        <taxon>Pseudomonadati</taxon>
        <taxon>Bacteroidota</taxon>
        <taxon>Cytophagia</taxon>
        <taxon>Cytophagales</taxon>
        <taxon>Cytophagaceae</taxon>
        <taxon>Spirosoma</taxon>
    </lineage>
</organism>
<accession>A0ABR6WF23</accession>
<reference evidence="2 3" key="1">
    <citation type="submission" date="2019-06" db="EMBL/GenBank/DDBJ databases">
        <title>Spirosoma utsteinense sp. nov. isolated from Antarctic ice-free soils.</title>
        <authorList>
            <person name="Tahon G."/>
        </authorList>
    </citation>
    <scope>NUCLEOTIDE SEQUENCE [LARGE SCALE GENOMIC DNA]</scope>
    <source>
        <strain evidence="2 3">LMG 31447</strain>
    </source>
</reference>
<dbReference type="RefSeq" id="WP_244968030.1">
    <property type="nucleotide sequence ID" value="NZ_VFIA01000051.1"/>
</dbReference>
<dbReference type="Proteomes" id="UP000700732">
    <property type="component" value="Unassembled WGS sequence"/>
</dbReference>
<keyword evidence="1" id="KW-0812">Transmembrane</keyword>